<evidence type="ECO:0000313" key="2">
    <source>
        <dbReference type="EMBL" id="DAF85880.1"/>
    </source>
</evidence>
<proteinExistence type="predicted"/>
<feature type="region of interest" description="Disordered" evidence="1">
    <location>
        <begin position="545"/>
        <end position="565"/>
    </location>
</feature>
<feature type="compositionally biased region" description="Polar residues" evidence="1">
    <location>
        <begin position="588"/>
        <end position="606"/>
    </location>
</feature>
<dbReference type="Pfam" id="PF05895">
    <property type="entry name" value="DUF859"/>
    <property type="match status" value="1"/>
</dbReference>
<accession>A0A8S5TUL7</accession>
<feature type="region of interest" description="Disordered" evidence="1">
    <location>
        <begin position="584"/>
        <end position="621"/>
    </location>
</feature>
<sequence>MASSGSFSGSIRDGHYKLRVDWSQSKNVSANTSTVTCKLYLVNDWSLSISGRSDNTCTIDGAAQTFSSPAISSTGTHLLATVSRTVNHASDGSKSLTISAVFQIRATLSGTYYGTISASANITLDSIPRASSVSAGNMTMGTAGKINISRASSSFTHTLTYSFGNTSGTIATKTTATSVSWTPALSLASQIPNATSGTCTITCTTYNGNTNIGSKTCTLGLSVPASVKPTISSLTASRIDGEVPSAWGIYVQTKSKVKLTINGAAGSYGSTIKSYSITGGGYSGSASTLTTGFLNNSGTITFKATVTDSRGRVSAEASVSITVTAYSPPYFNSSLSQRCLSNGTLDDDGTYIHALVSFGYSTCGGKNTLKTSVQYKQVSAEQWTDAGVIFTADIAFTYGNGQISTETSYDVRYTLEDAFSNISVQEIVSTAAVVMDFKSGGKGVAIGKVSERDNTFEVAENWDVKVYGMLLKEYIQQFAKTMYPVGSIYLSVSPTNPSTYFGGTWVAWGSGRVPVGINTSDSNFNTVEKTGGASAVTLTASQMPSHTHTFTGSSTTTNSAGGHTHNVGWDADGGGGTSRYTVHKAGTSGAQGTSPTSNSGAHTHTLTPKGKNGNTGGGGSHTNLQPYIVCYMWKRTA</sequence>
<name>A0A8S5TUL7_9CAUD</name>
<organism evidence="2">
    <name type="scientific">Siphoviridae sp. ctVJE9</name>
    <dbReference type="NCBI Taxonomy" id="2825530"/>
    <lineage>
        <taxon>Viruses</taxon>
        <taxon>Duplodnaviria</taxon>
        <taxon>Heunggongvirae</taxon>
        <taxon>Uroviricota</taxon>
        <taxon>Caudoviricetes</taxon>
    </lineage>
</organism>
<dbReference type="SUPFAM" id="SSF88874">
    <property type="entry name" value="Receptor-binding domain of short tail fibre protein gp12"/>
    <property type="match status" value="1"/>
</dbReference>
<evidence type="ECO:0000256" key="1">
    <source>
        <dbReference type="SAM" id="MobiDB-lite"/>
    </source>
</evidence>
<dbReference type="InterPro" id="IPR008577">
    <property type="entry name" value="DUF859"/>
</dbReference>
<reference evidence="2" key="1">
    <citation type="journal article" date="2021" name="Proc. Natl. Acad. Sci. U.S.A.">
        <title>A Catalog of Tens of Thousands of Viruses from Human Metagenomes Reveals Hidden Associations with Chronic Diseases.</title>
        <authorList>
            <person name="Tisza M.J."/>
            <person name="Buck C.B."/>
        </authorList>
    </citation>
    <scope>NUCLEOTIDE SEQUENCE</scope>
    <source>
        <strain evidence="2">CtVJE9</strain>
    </source>
</reference>
<dbReference type="EMBL" id="BK015932">
    <property type="protein sequence ID" value="DAF85880.1"/>
    <property type="molecule type" value="Genomic_DNA"/>
</dbReference>
<protein>
    <submittedName>
        <fullName evidence="2">Baseplate protein</fullName>
    </submittedName>
</protein>